<evidence type="ECO:0000313" key="4">
    <source>
        <dbReference type="Proteomes" id="UP000190911"/>
    </source>
</evidence>
<dbReference type="SUPFAM" id="SSF103481">
    <property type="entry name" value="Multidrug resistance efflux transporter EmrE"/>
    <property type="match status" value="1"/>
</dbReference>
<feature type="domain" description="EamA" evidence="2">
    <location>
        <begin position="157"/>
        <end position="286"/>
    </location>
</feature>
<evidence type="ECO:0000313" key="3">
    <source>
        <dbReference type="EMBL" id="SHM14144.1"/>
    </source>
</evidence>
<dbReference type="AlphaFoldDB" id="A0A1M7GCN5"/>
<sequence>MHNIHIISPRHFSIAAALVAVVLWSAAPLLAEQARDVSPLPLAALTLLAGALVTLPLSRREPTRHLSMGWRLAIWLGLPLLTTGAVSSYFIGMRLAPASDAALITYTWPVLFILLSQWITFGRVRFSSVLGAIIAFAGVALLMVPQALSGSHEGSLAGYGFAMLAAVCWALYSWLCQAAPASLTPLMPRILLIACAITAAAALPLGSSLTLPSQNALLAGIAIGLGPFGIAMVAWDKALRLGKASVIGSLAYGVPVLAAAFLVLAGMSVLDWRLPIAGALVVGGCLQASRR</sequence>
<dbReference type="EMBL" id="LT670847">
    <property type="protein sequence ID" value="SHM14144.1"/>
    <property type="molecule type" value="Genomic_DNA"/>
</dbReference>
<keyword evidence="4" id="KW-1185">Reference proteome</keyword>
<gene>
    <name evidence="3" type="ORF">SAMN05878437_1443</name>
</gene>
<proteinExistence type="predicted"/>
<feature type="transmembrane region" description="Helical" evidence="1">
    <location>
        <begin position="70"/>
        <end position="91"/>
    </location>
</feature>
<feature type="transmembrane region" description="Helical" evidence="1">
    <location>
        <begin position="154"/>
        <end position="174"/>
    </location>
</feature>
<dbReference type="RefSeq" id="WP_079552472.1">
    <property type="nucleotide sequence ID" value="NZ_LT670847.1"/>
</dbReference>
<feature type="transmembrane region" description="Helical" evidence="1">
    <location>
        <begin position="103"/>
        <end position="121"/>
    </location>
</feature>
<dbReference type="PANTHER" id="PTHR22911:SF76">
    <property type="entry name" value="EAMA DOMAIN-CONTAINING PROTEIN"/>
    <property type="match status" value="1"/>
</dbReference>
<keyword evidence="1" id="KW-1133">Transmembrane helix</keyword>
<dbReference type="InParanoid" id="A0A1M7GCN5"/>
<protein>
    <submittedName>
        <fullName evidence="3">EamA-like transporter family protein</fullName>
    </submittedName>
</protein>
<dbReference type="OrthoDB" id="7065924at2"/>
<dbReference type="InterPro" id="IPR037185">
    <property type="entry name" value="EmrE-like"/>
</dbReference>
<dbReference type="Proteomes" id="UP000190911">
    <property type="component" value="Chromosome I"/>
</dbReference>
<dbReference type="GO" id="GO:0016020">
    <property type="term" value="C:membrane"/>
    <property type="evidence" value="ECO:0007669"/>
    <property type="project" value="InterPro"/>
</dbReference>
<keyword evidence="1" id="KW-0472">Membrane</keyword>
<feature type="transmembrane region" description="Helical" evidence="1">
    <location>
        <begin position="247"/>
        <end position="266"/>
    </location>
</feature>
<feature type="transmembrane region" description="Helical" evidence="1">
    <location>
        <begin position="217"/>
        <end position="235"/>
    </location>
</feature>
<reference evidence="3 4" key="1">
    <citation type="submission" date="2016-11" db="EMBL/GenBank/DDBJ databases">
        <authorList>
            <person name="Jaros S."/>
            <person name="Januszkiewicz K."/>
            <person name="Wedrychowicz H."/>
        </authorList>
    </citation>
    <scope>NUCLEOTIDE SEQUENCE [LARGE SCALE GENOMIC DNA]</scope>
    <source>
        <strain evidence="3 4">ACAM 12</strain>
    </source>
</reference>
<evidence type="ECO:0000259" key="2">
    <source>
        <dbReference type="Pfam" id="PF00892"/>
    </source>
</evidence>
<accession>A0A1M7GCN5</accession>
<dbReference type="STRING" id="29571.SAMN05878437_1443"/>
<feature type="transmembrane region" description="Helical" evidence="1">
    <location>
        <begin position="128"/>
        <end position="148"/>
    </location>
</feature>
<organism evidence="3 4">
    <name type="scientific">Vreelandella subglaciescola</name>
    <dbReference type="NCBI Taxonomy" id="29571"/>
    <lineage>
        <taxon>Bacteria</taxon>
        <taxon>Pseudomonadati</taxon>
        <taxon>Pseudomonadota</taxon>
        <taxon>Gammaproteobacteria</taxon>
        <taxon>Oceanospirillales</taxon>
        <taxon>Halomonadaceae</taxon>
        <taxon>Vreelandella</taxon>
    </lineage>
</organism>
<feature type="transmembrane region" description="Helical" evidence="1">
    <location>
        <begin position="41"/>
        <end position="58"/>
    </location>
</feature>
<dbReference type="InterPro" id="IPR000620">
    <property type="entry name" value="EamA_dom"/>
</dbReference>
<name>A0A1M7GCN5_9GAMM</name>
<feature type="domain" description="EamA" evidence="2">
    <location>
        <begin position="13"/>
        <end position="143"/>
    </location>
</feature>
<keyword evidence="1" id="KW-0812">Transmembrane</keyword>
<evidence type="ECO:0000256" key="1">
    <source>
        <dbReference type="SAM" id="Phobius"/>
    </source>
</evidence>
<dbReference type="PANTHER" id="PTHR22911">
    <property type="entry name" value="ACYL-MALONYL CONDENSING ENZYME-RELATED"/>
    <property type="match status" value="1"/>
</dbReference>
<dbReference type="Pfam" id="PF00892">
    <property type="entry name" value="EamA"/>
    <property type="match status" value="2"/>
</dbReference>
<feature type="transmembrane region" description="Helical" evidence="1">
    <location>
        <begin position="186"/>
        <end position="205"/>
    </location>
</feature>